<evidence type="ECO:0000313" key="2">
    <source>
        <dbReference type="Proteomes" id="UP000215914"/>
    </source>
</evidence>
<accession>A0A9K3I2A2</accession>
<sequence>MNRIIQDSTMIDEYFPSCDLVPTSEESDTIWFGSSLQYIVSFGLMKPASEKMQPSFERHVFENMKVDGGDNDCLEGFDGKVDGGNDGGNDCFHGKVEGFSCSEGHYNLNASTHSRKKRSGKPLGGCNLDDETQNFLIEQFQKLLDDRFEENYQRLAKLVKPESTISKGADRASNATERVTLNNIEIMFSLVKIIFLF</sequence>
<dbReference type="EMBL" id="MNCJ02000324">
    <property type="protein sequence ID" value="KAF5788655.1"/>
    <property type="molecule type" value="Genomic_DNA"/>
</dbReference>
<comment type="caution">
    <text evidence="1">The sequence shown here is derived from an EMBL/GenBank/DDBJ whole genome shotgun (WGS) entry which is preliminary data.</text>
</comment>
<keyword evidence="2" id="KW-1185">Reference proteome</keyword>
<evidence type="ECO:0000313" key="1">
    <source>
        <dbReference type="EMBL" id="KAF5788655.1"/>
    </source>
</evidence>
<dbReference type="Proteomes" id="UP000215914">
    <property type="component" value="Unassembled WGS sequence"/>
</dbReference>
<proteinExistence type="predicted"/>
<dbReference type="AlphaFoldDB" id="A0A9K3I2A2"/>
<gene>
    <name evidence="1" type="ORF">HanXRQr2_Chr09g0361661</name>
</gene>
<dbReference type="Gramene" id="mRNA:HanXRQr2_Chr09g0361661">
    <property type="protein sequence ID" value="mRNA:HanXRQr2_Chr09g0361661"/>
    <property type="gene ID" value="HanXRQr2_Chr09g0361661"/>
</dbReference>
<organism evidence="1 2">
    <name type="scientific">Helianthus annuus</name>
    <name type="common">Common sunflower</name>
    <dbReference type="NCBI Taxonomy" id="4232"/>
    <lineage>
        <taxon>Eukaryota</taxon>
        <taxon>Viridiplantae</taxon>
        <taxon>Streptophyta</taxon>
        <taxon>Embryophyta</taxon>
        <taxon>Tracheophyta</taxon>
        <taxon>Spermatophyta</taxon>
        <taxon>Magnoliopsida</taxon>
        <taxon>eudicotyledons</taxon>
        <taxon>Gunneridae</taxon>
        <taxon>Pentapetalae</taxon>
        <taxon>asterids</taxon>
        <taxon>campanulids</taxon>
        <taxon>Asterales</taxon>
        <taxon>Asteraceae</taxon>
        <taxon>Asteroideae</taxon>
        <taxon>Heliantheae alliance</taxon>
        <taxon>Heliantheae</taxon>
        <taxon>Helianthus</taxon>
    </lineage>
</organism>
<reference evidence="1" key="2">
    <citation type="submission" date="2020-06" db="EMBL/GenBank/DDBJ databases">
        <title>Helianthus annuus Genome sequencing and assembly Release 2.</title>
        <authorList>
            <person name="Gouzy J."/>
            <person name="Langlade N."/>
            <person name="Munos S."/>
        </authorList>
    </citation>
    <scope>NUCLEOTIDE SEQUENCE</scope>
    <source>
        <tissue evidence="1">Leaves</tissue>
    </source>
</reference>
<name>A0A9K3I2A2_HELAN</name>
<protein>
    <submittedName>
        <fullName evidence="1">Uncharacterized protein</fullName>
    </submittedName>
</protein>
<reference evidence="1" key="1">
    <citation type="journal article" date="2017" name="Nature">
        <title>The sunflower genome provides insights into oil metabolism, flowering and Asterid evolution.</title>
        <authorList>
            <person name="Badouin H."/>
            <person name="Gouzy J."/>
            <person name="Grassa C.J."/>
            <person name="Murat F."/>
            <person name="Staton S.E."/>
            <person name="Cottret L."/>
            <person name="Lelandais-Briere C."/>
            <person name="Owens G.L."/>
            <person name="Carrere S."/>
            <person name="Mayjonade B."/>
            <person name="Legrand L."/>
            <person name="Gill N."/>
            <person name="Kane N.C."/>
            <person name="Bowers J.E."/>
            <person name="Hubner S."/>
            <person name="Bellec A."/>
            <person name="Berard A."/>
            <person name="Berges H."/>
            <person name="Blanchet N."/>
            <person name="Boniface M.C."/>
            <person name="Brunel D."/>
            <person name="Catrice O."/>
            <person name="Chaidir N."/>
            <person name="Claudel C."/>
            <person name="Donnadieu C."/>
            <person name="Faraut T."/>
            <person name="Fievet G."/>
            <person name="Helmstetter N."/>
            <person name="King M."/>
            <person name="Knapp S.J."/>
            <person name="Lai Z."/>
            <person name="Le Paslier M.C."/>
            <person name="Lippi Y."/>
            <person name="Lorenzon L."/>
            <person name="Mandel J.R."/>
            <person name="Marage G."/>
            <person name="Marchand G."/>
            <person name="Marquand E."/>
            <person name="Bret-Mestries E."/>
            <person name="Morien E."/>
            <person name="Nambeesan S."/>
            <person name="Nguyen T."/>
            <person name="Pegot-Espagnet P."/>
            <person name="Pouilly N."/>
            <person name="Raftis F."/>
            <person name="Sallet E."/>
            <person name="Schiex T."/>
            <person name="Thomas J."/>
            <person name="Vandecasteele C."/>
            <person name="Vares D."/>
            <person name="Vear F."/>
            <person name="Vautrin S."/>
            <person name="Crespi M."/>
            <person name="Mangin B."/>
            <person name="Burke J.M."/>
            <person name="Salse J."/>
            <person name="Munos S."/>
            <person name="Vincourt P."/>
            <person name="Rieseberg L.H."/>
            <person name="Langlade N.B."/>
        </authorList>
    </citation>
    <scope>NUCLEOTIDE SEQUENCE</scope>
    <source>
        <tissue evidence="1">Leaves</tissue>
    </source>
</reference>